<evidence type="ECO:0000256" key="5">
    <source>
        <dbReference type="ARBA" id="ARBA00023242"/>
    </source>
</evidence>
<dbReference type="InterPro" id="IPR048292">
    <property type="entry name" value="SDA1_C"/>
</dbReference>
<keyword evidence="2 6" id="KW-0813">Transport</keyword>
<dbReference type="PANTHER" id="PTHR12730:SF0">
    <property type="entry name" value="PROTEIN SDA1 HOMOLOG"/>
    <property type="match status" value="1"/>
</dbReference>
<accession>A0AAE1BVU8</accession>
<keyword evidence="4 6" id="KW-0653">Protein transport</keyword>
<dbReference type="InterPro" id="IPR016024">
    <property type="entry name" value="ARM-type_fold"/>
</dbReference>
<comment type="caution">
    <text evidence="11">The sequence shown here is derived from an EMBL/GenBank/DDBJ whole genome shotgun (WGS) entry which is preliminary data.</text>
</comment>
<comment type="subcellular location">
    <subcellularLocation>
        <location evidence="6">Nucleus</location>
        <location evidence="6">Nucleolus</location>
    </subcellularLocation>
</comment>
<feature type="region of interest" description="Disordered" evidence="7">
    <location>
        <begin position="646"/>
        <end position="687"/>
    </location>
</feature>
<evidence type="ECO:0000256" key="2">
    <source>
        <dbReference type="ARBA" id="ARBA00022448"/>
    </source>
</evidence>
<reference evidence="11" key="1">
    <citation type="submission" date="2023-10" db="EMBL/GenBank/DDBJ databases">
        <title>Genome assemblies of two species of porcelain crab, Petrolisthes cinctipes and Petrolisthes manimaculis (Anomura: Porcellanidae).</title>
        <authorList>
            <person name="Angst P."/>
        </authorList>
    </citation>
    <scope>NUCLEOTIDE SEQUENCE</scope>
    <source>
        <strain evidence="11">PB745_01</strain>
        <tissue evidence="11">Gill</tissue>
    </source>
</reference>
<proteinExistence type="inferred from homology"/>
<evidence type="ECO:0000256" key="6">
    <source>
        <dbReference type="RuleBase" id="RU365057"/>
    </source>
</evidence>
<protein>
    <recommendedName>
        <fullName evidence="6">Protein SDA1</fullName>
    </recommendedName>
</protein>
<feature type="compositionally biased region" description="Low complexity" evidence="7">
    <location>
        <begin position="7"/>
        <end position="21"/>
    </location>
</feature>
<dbReference type="GO" id="GO:0005730">
    <property type="term" value="C:nucleolus"/>
    <property type="evidence" value="ECO:0007669"/>
    <property type="project" value="UniProtKB-SubCell"/>
</dbReference>
<dbReference type="GO" id="GO:0015031">
    <property type="term" value="P:protein transport"/>
    <property type="evidence" value="ECO:0007669"/>
    <property type="project" value="UniProtKB-KW"/>
</dbReference>
<keyword evidence="12" id="KW-1185">Reference proteome</keyword>
<feature type="domain" description="SDA1 N-terminal" evidence="9">
    <location>
        <begin position="66"/>
        <end position="432"/>
    </location>
</feature>
<keyword evidence="3 6" id="KW-0690">Ribosome biogenesis</keyword>
<sequence>MEPSKTSNNNNKLPSNLPQLQNLIKRDPESYREEFERQRAVYEAMCVIFEQNPTRYNDDLHQIIMFMAQVAQCYPDKLKEYPQELMTLLKRHGSVLHPEMRMSFVKALVLLRNKNLISPTDLHKLFFQLLHFQDKNLRKFLKEHIITDIKNINAKCRDMKLNKELQNFMHEMLVSRHAVAAKTSLDVLIQLYHKRVWKDAKTVNIISNACFSKVTKIMATAIRFFIGKDDEEEDKGSDSDSEGEGTKVDLKAAVMANKVKKKTKKQKKQLEKIKSLAHKNQKKKTTKASFDFSALHLVHDPQTLAERLYRRLEKMNERFEVKLMTMNMISRLIGVHQLYLPNFYPMVQRFLFPHQQEVTRVMVFAAQAAHSQVPPDDLEPVLKTLADNFVTERYSNEVIAMGLNAIRELCLRNPYCMSEDLLQDLTQYKSHKDKGVMMAARSLIAVFRDKNPELLRKKDRGAPTELTVEKKQEKFGENTAKSYIPGAEILAFKTNEIEDFGSDSDSDSDDGWVDVSSGNYDVTFDAVAADDNDDDEDIKNRVKKKTGEEDDDEKIYSAKEAVKEVMKLTAEERASKAEDIVSSRFLTDEDFARIAAAQAFKQVEKFNQSKKNKRGKKRKQMEDEVTREAQELVPLKNIEMIYKKRKHDREARMETVMAGREGRTKFGATKGRLNPNASTTNREKAKSKNFMMMKHKNAGKQKMSFRDRQQRLKLALLRKKKFRV</sequence>
<dbReference type="InterPro" id="IPR027312">
    <property type="entry name" value="Sda1"/>
</dbReference>
<dbReference type="EMBL" id="JAWQEG010005618">
    <property type="protein sequence ID" value="KAK3857388.1"/>
    <property type="molecule type" value="Genomic_DNA"/>
</dbReference>
<feature type="compositionally biased region" description="Basic residues" evidence="7">
    <location>
        <begin position="608"/>
        <end position="619"/>
    </location>
</feature>
<feature type="region of interest" description="Disordered" evidence="7">
    <location>
        <begin position="606"/>
        <end position="626"/>
    </location>
</feature>
<comment type="similarity">
    <text evidence="1 6">Belongs to the SDA1 family.</text>
</comment>
<feature type="domain" description="SDA1 middle" evidence="8">
    <location>
        <begin position="512"/>
        <end position="659"/>
    </location>
</feature>
<evidence type="ECO:0000259" key="8">
    <source>
        <dbReference type="Pfam" id="PF05285"/>
    </source>
</evidence>
<dbReference type="AlphaFoldDB" id="A0AAE1BVU8"/>
<evidence type="ECO:0000256" key="4">
    <source>
        <dbReference type="ARBA" id="ARBA00022927"/>
    </source>
</evidence>
<evidence type="ECO:0000259" key="10">
    <source>
        <dbReference type="Pfam" id="PF21638"/>
    </source>
</evidence>
<dbReference type="Pfam" id="PF21638">
    <property type="entry name" value="SDA1_C"/>
    <property type="match status" value="1"/>
</dbReference>
<dbReference type="GO" id="GO:0042273">
    <property type="term" value="P:ribosomal large subunit biogenesis"/>
    <property type="evidence" value="ECO:0007669"/>
    <property type="project" value="UniProtKB-UniRule"/>
</dbReference>
<evidence type="ECO:0000313" key="11">
    <source>
        <dbReference type="EMBL" id="KAK3857388.1"/>
    </source>
</evidence>
<dbReference type="Pfam" id="PF05285">
    <property type="entry name" value="SDA1_dom"/>
    <property type="match status" value="1"/>
</dbReference>
<evidence type="ECO:0000256" key="7">
    <source>
        <dbReference type="SAM" id="MobiDB-lite"/>
    </source>
</evidence>
<dbReference type="SUPFAM" id="SSF48371">
    <property type="entry name" value="ARM repeat"/>
    <property type="match status" value="1"/>
</dbReference>
<feature type="domain" description="SDA1 C-terminal" evidence="10">
    <location>
        <begin position="678"/>
        <end position="721"/>
    </location>
</feature>
<dbReference type="Proteomes" id="UP001286313">
    <property type="component" value="Unassembled WGS sequence"/>
</dbReference>
<name>A0AAE1BVU8_PETCI</name>
<dbReference type="Pfam" id="PF08158">
    <property type="entry name" value="SDA1_HEAT"/>
    <property type="match status" value="1"/>
</dbReference>
<evidence type="ECO:0000259" key="9">
    <source>
        <dbReference type="Pfam" id="PF08158"/>
    </source>
</evidence>
<dbReference type="PANTHER" id="PTHR12730">
    <property type="entry name" value="HSDA/SDA1-RELATED"/>
    <property type="match status" value="1"/>
</dbReference>
<comment type="function">
    <text evidence="6">Required for 60S pre-ribosomal subunits export to the cytoplasm.</text>
</comment>
<dbReference type="GO" id="GO:0000055">
    <property type="term" value="P:ribosomal large subunit export from nucleus"/>
    <property type="evidence" value="ECO:0007669"/>
    <property type="project" value="UniProtKB-UniRule"/>
</dbReference>
<feature type="region of interest" description="Disordered" evidence="7">
    <location>
        <begin position="1"/>
        <end position="21"/>
    </location>
</feature>
<dbReference type="InterPro" id="IPR007949">
    <property type="entry name" value="SDA1_MD"/>
</dbReference>
<evidence type="ECO:0000256" key="3">
    <source>
        <dbReference type="ARBA" id="ARBA00022517"/>
    </source>
</evidence>
<evidence type="ECO:0000256" key="1">
    <source>
        <dbReference type="ARBA" id="ARBA00005783"/>
    </source>
</evidence>
<evidence type="ECO:0000313" key="12">
    <source>
        <dbReference type="Proteomes" id="UP001286313"/>
    </source>
</evidence>
<gene>
    <name evidence="11" type="ORF">Pcinc_036360</name>
</gene>
<dbReference type="InterPro" id="IPR012977">
    <property type="entry name" value="SDA1_N"/>
</dbReference>
<keyword evidence="5 6" id="KW-0539">Nucleus</keyword>
<organism evidence="11 12">
    <name type="scientific">Petrolisthes cinctipes</name>
    <name type="common">Flat porcelain crab</name>
    <dbReference type="NCBI Taxonomy" id="88211"/>
    <lineage>
        <taxon>Eukaryota</taxon>
        <taxon>Metazoa</taxon>
        <taxon>Ecdysozoa</taxon>
        <taxon>Arthropoda</taxon>
        <taxon>Crustacea</taxon>
        <taxon>Multicrustacea</taxon>
        <taxon>Malacostraca</taxon>
        <taxon>Eumalacostraca</taxon>
        <taxon>Eucarida</taxon>
        <taxon>Decapoda</taxon>
        <taxon>Pleocyemata</taxon>
        <taxon>Anomura</taxon>
        <taxon>Galatheoidea</taxon>
        <taxon>Porcellanidae</taxon>
        <taxon>Petrolisthes</taxon>
    </lineage>
</organism>